<dbReference type="PANTHER" id="PTHR30146">
    <property type="entry name" value="LACI-RELATED TRANSCRIPTIONAL REPRESSOR"/>
    <property type="match status" value="1"/>
</dbReference>
<proteinExistence type="predicted"/>
<protein>
    <recommendedName>
        <fullName evidence="5">HTH gntR-type domain-containing protein</fullName>
    </recommendedName>
</protein>
<dbReference type="PATRIC" id="fig|1423788.3.peg.2727"/>
<dbReference type="InterPro" id="IPR046335">
    <property type="entry name" value="LacI/GalR-like_sensor"/>
</dbReference>
<reference evidence="6 7" key="1">
    <citation type="journal article" date="2015" name="Genome Announc.">
        <title>Expanding the biotechnology potential of lactobacilli through comparative genomics of 213 strains and associated genera.</title>
        <authorList>
            <person name="Sun Z."/>
            <person name="Harris H.M."/>
            <person name="McCann A."/>
            <person name="Guo C."/>
            <person name="Argimon S."/>
            <person name="Zhang W."/>
            <person name="Yang X."/>
            <person name="Jeffery I.B."/>
            <person name="Cooney J.C."/>
            <person name="Kagawa T.F."/>
            <person name="Liu W."/>
            <person name="Song Y."/>
            <person name="Salvetti E."/>
            <person name="Wrobel A."/>
            <person name="Rasinkangas P."/>
            <person name="Parkhill J."/>
            <person name="Rea M.C."/>
            <person name="O'Sullivan O."/>
            <person name="Ritari J."/>
            <person name="Douillard F.P."/>
            <person name="Paul Ross R."/>
            <person name="Yang R."/>
            <person name="Briner A.E."/>
            <person name="Felis G.E."/>
            <person name="de Vos W.M."/>
            <person name="Barrangou R."/>
            <person name="Klaenhammer T.R."/>
            <person name="Caufield P.W."/>
            <person name="Cui Y."/>
            <person name="Zhang H."/>
            <person name="O'Toole P.W."/>
        </authorList>
    </citation>
    <scope>NUCLEOTIDE SEQUENCE [LARGE SCALE GENOMIC DNA]</scope>
    <source>
        <strain evidence="6 7">DSM 19674</strain>
    </source>
</reference>
<dbReference type="CDD" id="cd07377">
    <property type="entry name" value="WHTH_GntR"/>
    <property type="match status" value="1"/>
</dbReference>
<dbReference type="Gene3D" id="3.40.50.2300">
    <property type="match status" value="2"/>
</dbReference>
<evidence type="ECO:0000256" key="1">
    <source>
        <dbReference type="ARBA" id="ARBA00022491"/>
    </source>
</evidence>
<dbReference type="Pfam" id="PF13377">
    <property type="entry name" value="Peripla_BP_3"/>
    <property type="match status" value="1"/>
</dbReference>
<dbReference type="Pfam" id="PF00392">
    <property type="entry name" value="GntR"/>
    <property type="match status" value="1"/>
</dbReference>
<dbReference type="EMBL" id="AZDY01000038">
    <property type="protein sequence ID" value="KRK82645.1"/>
    <property type="molecule type" value="Genomic_DNA"/>
</dbReference>
<organism evidence="6 7">
    <name type="scientific">Companilactobacillus bobalius DSM 19674</name>
    <dbReference type="NCBI Taxonomy" id="1423788"/>
    <lineage>
        <taxon>Bacteria</taxon>
        <taxon>Bacillati</taxon>
        <taxon>Bacillota</taxon>
        <taxon>Bacilli</taxon>
        <taxon>Lactobacillales</taxon>
        <taxon>Lactobacillaceae</taxon>
        <taxon>Companilactobacillus</taxon>
        <taxon>Companilactobacillus bobalius</taxon>
    </lineage>
</organism>
<keyword evidence="7" id="KW-1185">Reference proteome</keyword>
<evidence type="ECO:0000256" key="4">
    <source>
        <dbReference type="ARBA" id="ARBA00023163"/>
    </source>
</evidence>
<evidence type="ECO:0000313" key="7">
    <source>
        <dbReference type="Proteomes" id="UP000051515"/>
    </source>
</evidence>
<dbReference type="OrthoDB" id="9813468at2"/>
<keyword evidence="3" id="KW-0238">DNA-binding</keyword>
<keyword evidence="2" id="KW-0805">Transcription regulation</keyword>
<dbReference type="SUPFAM" id="SSF46785">
    <property type="entry name" value="Winged helix' DNA-binding domain"/>
    <property type="match status" value="1"/>
</dbReference>
<evidence type="ECO:0000259" key="5">
    <source>
        <dbReference type="PROSITE" id="PS50949"/>
    </source>
</evidence>
<dbReference type="STRING" id="1423788.FC78_GL002656"/>
<dbReference type="SUPFAM" id="SSF53822">
    <property type="entry name" value="Periplasmic binding protein-like I"/>
    <property type="match status" value="1"/>
</dbReference>
<evidence type="ECO:0000256" key="2">
    <source>
        <dbReference type="ARBA" id="ARBA00023015"/>
    </source>
</evidence>
<dbReference type="InterPro" id="IPR036390">
    <property type="entry name" value="WH_DNA-bd_sf"/>
</dbReference>
<dbReference type="InterPro" id="IPR000524">
    <property type="entry name" value="Tscrpt_reg_HTH_GntR"/>
</dbReference>
<dbReference type="PRINTS" id="PR00035">
    <property type="entry name" value="HTHGNTR"/>
</dbReference>
<dbReference type="Gene3D" id="1.10.10.10">
    <property type="entry name" value="Winged helix-like DNA-binding domain superfamily/Winged helix DNA-binding domain"/>
    <property type="match status" value="1"/>
</dbReference>
<evidence type="ECO:0000313" key="6">
    <source>
        <dbReference type="EMBL" id="KRK82645.1"/>
    </source>
</evidence>
<dbReference type="PROSITE" id="PS50949">
    <property type="entry name" value="HTH_GNTR"/>
    <property type="match status" value="1"/>
</dbReference>
<comment type="caution">
    <text evidence="6">The sequence shown here is derived from an EMBL/GenBank/DDBJ whole genome shotgun (WGS) entry which is preliminary data.</text>
</comment>
<dbReference type="InterPro" id="IPR036388">
    <property type="entry name" value="WH-like_DNA-bd_sf"/>
</dbReference>
<gene>
    <name evidence="6" type="ORF">FC78_GL002656</name>
</gene>
<feature type="domain" description="HTH gntR-type" evidence="5">
    <location>
        <begin position="2"/>
        <end position="70"/>
    </location>
</feature>
<dbReference type="AlphaFoldDB" id="A0A0R1KGR3"/>
<keyword evidence="1" id="KW-0678">Repressor</keyword>
<evidence type="ECO:0000256" key="3">
    <source>
        <dbReference type="ARBA" id="ARBA00023125"/>
    </source>
</evidence>
<dbReference type="GO" id="GO:0000976">
    <property type="term" value="F:transcription cis-regulatory region binding"/>
    <property type="evidence" value="ECO:0007669"/>
    <property type="project" value="TreeGrafter"/>
</dbReference>
<dbReference type="InterPro" id="IPR028082">
    <property type="entry name" value="Peripla_BP_I"/>
</dbReference>
<dbReference type="SMART" id="SM00345">
    <property type="entry name" value="HTH_GNTR"/>
    <property type="match status" value="1"/>
</dbReference>
<dbReference type="Proteomes" id="UP000051515">
    <property type="component" value="Unassembled WGS sequence"/>
</dbReference>
<dbReference type="GO" id="GO:0003700">
    <property type="term" value="F:DNA-binding transcription factor activity"/>
    <property type="evidence" value="ECO:0007669"/>
    <property type="project" value="InterPro"/>
</dbReference>
<sequence length="350" mass="39334">MEPKYKLIYQTLKNDILTQKITIGSKLPSENQLAQDYKVSRITSKRALTELENDGLVTRKAGIGTIVKKNNIEKITKSEIIFVIPFANNNEFGDYTSGLLQILDDTSDFQLTTINNNIFRNLPLSRIKAAKGIIYYVESLSLELPIITNLYLNDIPIVLLDKSFEDLPIPSVTSDNFTGGYLATNELIKNGHHNITFLTNEVNLNEASVRSRYFGYLSALKKQQITPEILHADLDQDKTIEYLVNNINNKKITGLVAENDVIAIRIMNELRNHNIQIPQQLSIIGFDNIQASKLSYPALSTIDQNFVALGENAANLLLNLINNSDKSITKRTTIPVKLIERQSINTLGDK</sequence>
<name>A0A0R1KGR3_9LACO</name>
<dbReference type="PANTHER" id="PTHR30146:SF95">
    <property type="entry name" value="RIBOSE OPERON REPRESSOR"/>
    <property type="match status" value="1"/>
</dbReference>
<keyword evidence="4" id="KW-0804">Transcription</keyword>
<accession>A0A0R1KGR3</accession>